<dbReference type="Proteomes" id="UP001196316">
    <property type="component" value="Unassembled WGS sequence"/>
</dbReference>
<evidence type="ECO:0000313" key="14">
    <source>
        <dbReference type="Proteomes" id="UP000421283"/>
    </source>
</evidence>
<evidence type="ECO:0000313" key="9">
    <source>
        <dbReference type="EMBL" id="MQN82589.1"/>
    </source>
</evidence>
<evidence type="ECO:0000259" key="6">
    <source>
        <dbReference type="Pfam" id="PF13508"/>
    </source>
</evidence>
<evidence type="ECO:0000313" key="15">
    <source>
        <dbReference type="Proteomes" id="UP000421408"/>
    </source>
</evidence>
<proteinExistence type="predicted"/>
<evidence type="ECO:0000313" key="11">
    <source>
        <dbReference type="EMBL" id="RGX88827.1"/>
    </source>
</evidence>
<dbReference type="EMBL" id="JAHOEP010000023">
    <property type="protein sequence ID" value="MBV3408573.1"/>
    <property type="molecule type" value="Genomic_DNA"/>
</dbReference>
<evidence type="ECO:0000256" key="4">
    <source>
        <dbReference type="ARBA" id="ARBA00023315"/>
    </source>
</evidence>
<dbReference type="AlphaFoldDB" id="A0AA90ZUQ7"/>
<evidence type="ECO:0000313" key="13">
    <source>
        <dbReference type="Proteomes" id="UP000420707"/>
    </source>
</evidence>
<dbReference type="EMBL" id="VZCC01000006">
    <property type="protein sequence ID" value="MQN82589.1"/>
    <property type="molecule type" value="Genomic_DNA"/>
</dbReference>
<dbReference type="InterPro" id="IPR000182">
    <property type="entry name" value="GNAT_dom"/>
</dbReference>
<dbReference type="PANTHER" id="PTHR36449">
    <property type="entry name" value="ACETYLTRANSFERASE-RELATED"/>
    <property type="match status" value="1"/>
</dbReference>
<reference evidence="9" key="4">
    <citation type="submission" date="2022-12" db="EMBL/GenBank/DDBJ databases">
        <title>Distinct polysaccharide growth profiles of human intestinal Prevotella copri isolates.</title>
        <authorList>
            <person name="Fehlner-Peach H."/>
            <person name="Magnabosco C."/>
            <person name="Raghavan V."/>
            <person name="Scher J.U."/>
            <person name="Tett A."/>
            <person name="Cox L.M."/>
            <person name="Gottsegen C."/>
            <person name="Watters A."/>
            <person name="Wiltshire- Gordon J.D."/>
            <person name="Segata N."/>
            <person name="Bonneau R."/>
            <person name="Littman D.R."/>
        </authorList>
    </citation>
    <scope>NUCLEOTIDE SEQUENCE</scope>
    <source>
        <strain evidence="9">IAA108</strain>
        <strain evidence="13">iAP146</strain>
        <strain evidence="8">IAP146</strain>
        <strain evidence="10">IAU3127</strain>
        <strain evidence="14">iAU3127</strain>
    </source>
</reference>
<accession>A0AA90ZUQ7</accession>
<organism evidence="9 15">
    <name type="scientific">Segatella copri</name>
    <dbReference type="NCBI Taxonomy" id="165179"/>
    <lineage>
        <taxon>Bacteria</taxon>
        <taxon>Pseudomonadati</taxon>
        <taxon>Bacteroidota</taxon>
        <taxon>Bacteroidia</taxon>
        <taxon>Bacteroidales</taxon>
        <taxon>Prevotellaceae</taxon>
        <taxon>Segatella</taxon>
    </lineage>
</organism>
<keyword evidence="3" id="KW-0808">Transferase</keyword>
<keyword evidence="4" id="KW-0012">Acyltransferase</keyword>
<dbReference type="InterPro" id="IPR016181">
    <property type="entry name" value="Acyl_CoA_acyltransferase"/>
</dbReference>
<comment type="caution">
    <text evidence="9">The sequence shown here is derived from an EMBL/GenBank/DDBJ whole genome shotgun (WGS) entry which is preliminary data.</text>
</comment>
<dbReference type="Proteomes" id="UP000420707">
    <property type="component" value="Unassembled WGS sequence"/>
</dbReference>
<reference evidence="11 12" key="1">
    <citation type="submission" date="2018-08" db="EMBL/GenBank/DDBJ databases">
        <title>A genome reference for cultivated species of the human gut microbiota.</title>
        <authorList>
            <person name="Zou Y."/>
            <person name="Xue W."/>
            <person name="Luo G."/>
        </authorList>
    </citation>
    <scope>NUCLEOTIDE SEQUENCE [LARGE SCALE GENOMIC DNA]</scope>
    <source>
        <strain evidence="11 12">OF03-3</strain>
    </source>
</reference>
<evidence type="ECO:0000313" key="12">
    <source>
        <dbReference type="Proteomes" id="UP000285604"/>
    </source>
</evidence>
<evidence type="ECO:0000313" key="8">
    <source>
        <dbReference type="EMBL" id="MQN32171.1"/>
    </source>
</evidence>
<evidence type="ECO:0000313" key="10">
    <source>
        <dbReference type="EMBL" id="MQO91932.1"/>
    </source>
</evidence>
<dbReference type="Pfam" id="PF13508">
    <property type="entry name" value="Acetyltransf_7"/>
    <property type="match status" value="1"/>
</dbReference>
<name>A0AA90ZUQ7_9BACT</name>
<sequence length="208" mass="24270">MGFLEDKCILDLITDDILNECHPFVCGDDDMDEFFAKDALTYTHYKMGKSYCFRLKDDPQNIVACFTISNDSIRIYDLPSSRRNAMWGITHREKMLTRYPGVLVGRLAVATKFSNKGIGSEVLDFIKMWFLDDANKTGCRFAIVDAKNEPNVLRFYEKNNFKTLFPREIDEIFYTKPPKSEEERKEQQKNPRQLKTRLMFSDLLADSL</sequence>
<evidence type="ECO:0000313" key="7">
    <source>
        <dbReference type="EMBL" id="MBV3408573.1"/>
    </source>
</evidence>
<keyword evidence="1" id="KW-0678">Repressor</keyword>
<dbReference type="Gene3D" id="3.40.630.30">
    <property type="match status" value="1"/>
</dbReference>
<dbReference type="EMBL" id="VZAP01000054">
    <property type="protein sequence ID" value="MQO91932.1"/>
    <property type="molecule type" value="Genomic_DNA"/>
</dbReference>
<dbReference type="RefSeq" id="WP_119230155.1">
    <property type="nucleotide sequence ID" value="NZ_JAHOEK010000017.1"/>
</dbReference>
<dbReference type="GO" id="GO:0016747">
    <property type="term" value="F:acyltransferase activity, transferring groups other than amino-acyl groups"/>
    <property type="evidence" value="ECO:0007669"/>
    <property type="project" value="InterPro"/>
</dbReference>
<evidence type="ECO:0000256" key="5">
    <source>
        <dbReference type="ARBA" id="ARBA00049880"/>
    </source>
</evidence>
<evidence type="ECO:0000256" key="1">
    <source>
        <dbReference type="ARBA" id="ARBA00022491"/>
    </source>
</evidence>
<dbReference type="SUPFAM" id="SSF55729">
    <property type="entry name" value="Acyl-CoA N-acyltransferases (Nat)"/>
    <property type="match status" value="1"/>
</dbReference>
<protein>
    <submittedName>
        <fullName evidence="9">GNAT family N-acetyltransferase</fullName>
    </submittedName>
</protein>
<dbReference type="Proteomes" id="UP000421408">
    <property type="component" value="Unassembled WGS sequence"/>
</dbReference>
<dbReference type="Proteomes" id="UP000285604">
    <property type="component" value="Unassembled WGS sequence"/>
</dbReference>
<dbReference type="EMBL" id="VZCR01000055">
    <property type="protein sequence ID" value="MQN32171.1"/>
    <property type="molecule type" value="Genomic_DNA"/>
</dbReference>
<evidence type="ECO:0000256" key="2">
    <source>
        <dbReference type="ARBA" id="ARBA00022649"/>
    </source>
</evidence>
<dbReference type="Proteomes" id="UP000421283">
    <property type="component" value="Unassembled WGS sequence"/>
</dbReference>
<dbReference type="PANTHER" id="PTHR36449:SF1">
    <property type="entry name" value="ACETYLTRANSFERASE"/>
    <property type="match status" value="1"/>
</dbReference>
<reference evidence="7" key="3">
    <citation type="submission" date="2021-06" db="EMBL/GenBank/DDBJ databases">
        <title>Collection of gut derived symbiotic bacterial strains cultured from healthy donors.</title>
        <authorList>
            <person name="Lin H."/>
            <person name="Littmann E."/>
            <person name="Pamer E.G."/>
        </authorList>
    </citation>
    <scope>NUCLEOTIDE SEQUENCE</scope>
    <source>
        <strain evidence="7">MSK.21.60</strain>
    </source>
</reference>
<evidence type="ECO:0000256" key="3">
    <source>
        <dbReference type="ARBA" id="ARBA00022679"/>
    </source>
</evidence>
<comment type="catalytic activity">
    <reaction evidence="5">
        <text>glycyl-tRNA(Gly) + acetyl-CoA = N-acetylglycyl-tRNA(Gly) + CoA + H(+)</text>
        <dbReference type="Rhea" id="RHEA:81867"/>
        <dbReference type="Rhea" id="RHEA-COMP:9683"/>
        <dbReference type="Rhea" id="RHEA-COMP:19766"/>
        <dbReference type="ChEBI" id="CHEBI:15378"/>
        <dbReference type="ChEBI" id="CHEBI:57287"/>
        <dbReference type="ChEBI" id="CHEBI:57288"/>
        <dbReference type="ChEBI" id="CHEBI:78522"/>
        <dbReference type="ChEBI" id="CHEBI:232036"/>
    </reaction>
</comment>
<feature type="domain" description="N-acetyltransferase" evidence="6">
    <location>
        <begin position="103"/>
        <end position="162"/>
    </location>
</feature>
<reference evidence="15" key="2">
    <citation type="submission" date="2019-09" db="EMBL/GenBank/DDBJ databases">
        <title>Distinct polysaccharide growth profiles of human intestinal Prevotella copri isolates.</title>
        <authorList>
            <person name="Fehlner-Peach H."/>
            <person name="Magnabosco C."/>
            <person name="Raghavan V."/>
            <person name="Scher J.U."/>
            <person name="Tett A."/>
            <person name="Cox L.M."/>
            <person name="Gottsegen C."/>
            <person name="Watters A."/>
            <person name="Wiltshire- Gordon J.D."/>
            <person name="Segata N."/>
            <person name="Bonneau R."/>
            <person name="Littman D.R."/>
        </authorList>
    </citation>
    <scope>NUCLEOTIDE SEQUENCE [LARGE SCALE GENOMIC DNA]</scope>
    <source>
        <strain evidence="15">iAA108</strain>
    </source>
</reference>
<gene>
    <name evidence="11" type="ORF">DXA63_15665</name>
    <name evidence="10" type="ORF">F7D31_04475</name>
    <name evidence="9" type="ORF">F7D74_00975</name>
    <name evidence="8" type="ORF">F7D90_09460</name>
    <name evidence="7" type="ORF">KSW80_09210</name>
</gene>
<dbReference type="EMBL" id="QSCI01000133">
    <property type="protein sequence ID" value="RGX88827.1"/>
    <property type="molecule type" value="Genomic_DNA"/>
</dbReference>
<keyword evidence="2" id="KW-1277">Toxin-antitoxin system</keyword>